<evidence type="ECO:0000256" key="7">
    <source>
        <dbReference type="SAM" id="Phobius"/>
    </source>
</evidence>
<proteinExistence type="inferred from homology"/>
<dbReference type="InterPro" id="IPR004331">
    <property type="entry name" value="SPX_dom"/>
</dbReference>
<reference evidence="10 11" key="1">
    <citation type="submission" date="2019-02" db="EMBL/GenBank/DDBJ databases">
        <title>Genome sequencing of the rare red list fungi Hericium alpestre (H. flagellum).</title>
        <authorList>
            <person name="Buettner E."/>
            <person name="Kellner H."/>
        </authorList>
    </citation>
    <scope>NUCLEOTIDE SEQUENCE [LARGE SCALE GENOMIC DNA]</scope>
    <source>
        <strain evidence="10 11">DSM 108284</strain>
    </source>
</reference>
<feature type="transmembrane region" description="Helical" evidence="7">
    <location>
        <begin position="286"/>
        <end position="307"/>
    </location>
</feature>
<dbReference type="PROSITE" id="PS51382">
    <property type="entry name" value="SPX"/>
    <property type="match status" value="1"/>
</dbReference>
<dbReference type="AlphaFoldDB" id="A0A4Y9ZIH7"/>
<gene>
    <name evidence="10" type="ORF">EWM64_g10381</name>
</gene>
<evidence type="ECO:0000256" key="3">
    <source>
        <dbReference type="ARBA" id="ARBA00022692"/>
    </source>
</evidence>
<name>A0A4Y9ZIH7_9AGAM</name>
<dbReference type="STRING" id="135208.A0A4Y9ZIH7"/>
<dbReference type="EMBL" id="SFCI01002682">
    <property type="protein sequence ID" value="TFY73631.1"/>
    <property type="molecule type" value="Genomic_DNA"/>
</dbReference>
<dbReference type="Pfam" id="PF03105">
    <property type="entry name" value="SPX"/>
    <property type="match status" value="1"/>
</dbReference>
<feature type="compositionally biased region" description="Acidic residues" evidence="6">
    <location>
        <begin position="499"/>
        <end position="514"/>
    </location>
</feature>
<feature type="domain" description="EXS" evidence="8">
    <location>
        <begin position="288"/>
        <end position="503"/>
    </location>
</feature>
<keyword evidence="5 7" id="KW-0472">Membrane</keyword>
<feature type="transmembrane region" description="Helical" evidence="7">
    <location>
        <begin position="167"/>
        <end position="186"/>
    </location>
</feature>
<feature type="transmembrane region" description="Helical" evidence="7">
    <location>
        <begin position="340"/>
        <end position="360"/>
    </location>
</feature>
<comment type="subcellular location">
    <subcellularLocation>
        <location evidence="1">Membrane</location>
        <topology evidence="1">Multi-pass membrane protein</topology>
    </subcellularLocation>
</comment>
<evidence type="ECO:0000256" key="5">
    <source>
        <dbReference type="ARBA" id="ARBA00023136"/>
    </source>
</evidence>
<dbReference type="OrthoDB" id="9970435at2759"/>
<dbReference type="GO" id="GO:0005886">
    <property type="term" value="C:plasma membrane"/>
    <property type="evidence" value="ECO:0007669"/>
    <property type="project" value="TreeGrafter"/>
</dbReference>
<feature type="transmembrane region" description="Helical" evidence="7">
    <location>
        <begin position="423"/>
        <end position="442"/>
    </location>
</feature>
<sequence>MHHAHTVPISMHRNPSSSPDKEKEKSAEKKRSASPERTRTLDPEEYQDARKRLKKAVLEFYRYLEVLNNYRILNLTGCRKALKKFEKTTGVRSSPDLTSVTPHFVRGKIPVQEVYMKEKVEPCAFASGDVIQNFVKEMEEQFAARFTHGDRKRALVRLRAGSEHKTHYFSTFRTGLALGLAVPALVDGIVRSFHADTRAAISGWDSLLFIYSILLVPSVFAFLVGLNLLVWNHARINYVFIFELDIRTRLDHREYFELPAIVLAALCYAFWFSFARIGEGSIAPTTWPLVWLLFVFGVLINPIPIYFRDSRWWLIRNTARLLTSGAHRVEFADFWMGDQFCSLLFSLSNLYFVACAYNVGFHPNPFPRCSAPKHWEVQFVLAAVPLLARFTQSDSLMDWSLLRPHAKHRLLRDELVYSSYIPFYYFAIISNVCIRFIWVIYIPTRGPSIVLRTWIAAMLEILRRWQWNFYRLENEHLGNMDQYRITREVPLPYSFDEIEQESDGEEDGDGEVEDANGKLKS</sequence>
<keyword evidence="4 7" id="KW-1133">Transmembrane helix</keyword>
<feature type="transmembrane region" description="Helical" evidence="7">
    <location>
        <begin position="206"/>
        <end position="234"/>
    </location>
</feature>
<keyword evidence="11" id="KW-1185">Reference proteome</keyword>
<dbReference type="Proteomes" id="UP000298061">
    <property type="component" value="Unassembled WGS sequence"/>
</dbReference>
<dbReference type="GO" id="GO:0005794">
    <property type="term" value="C:Golgi apparatus"/>
    <property type="evidence" value="ECO:0007669"/>
    <property type="project" value="TreeGrafter"/>
</dbReference>
<feature type="compositionally biased region" description="Basic and acidic residues" evidence="6">
    <location>
        <begin position="19"/>
        <end position="46"/>
    </location>
</feature>
<evidence type="ECO:0000256" key="4">
    <source>
        <dbReference type="ARBA" id="ARBA00022989"/>
    </source>
</evidence>
<evidence type="ECO:0000313" key="11">
    <source>
        <dbReference type="Proteomes" id="UP000298061"/>
    </source>
</evidence>
<evidence type="ECO:0000313" key="10">
    <source>
        <dbReference type="EMBL" id="TFY73631.1"/>
    </source>
</evidence>
<dbReference type="PANTHER" id="PTHR10783:SF103">
    <property type="entry name" value="SOLUTE CARRIER FAMILY 53 MEMBER 1"/>
    <property type="match status" value="1"/>
</dbReference>
<feature type="region of interest" description="Disordered" evidence="6">
    <location>
        <begin position="1"/>
        <end position="46"/>
    </location>
</feature>
<evidence type="ECO:0000256" key="1">
    <source>
        <dbReference type="ARBA" id="ARBA00004141"/>
    </source>
</evidence>
<evidence type="ECO:0000256" key="2">
    <source>
        <dbReference type="ARBA" id="ARBA00009665"/>
    </source>
</evidence>
<dbReference type="Pfam" id="PF03124">
    <property type="entry name" value="EXS"/>
    <property type="match status" value="2"/>
</dbReference>
<feature type="transmembrane region" description="Helical" evidence="7">
    <location>
        <begin position="255"/>
        <end position="274"/>
    </location>
</feature>
<feature type="domain" description="SPX" evidence="9">
    <location>
        <begin position="1"/>
        <end position="99"/>
    </location>
</feature>
<dbReference type="GO" id="GO:0006817">
    <property type="term" value="P:phosphate ion transport"/>
    <property type="evidence" value="ECO:0007669"/>
    <property type="project" value="TreeGrafter"/>
</dbReference>
<feature type="region of interest" description="Disordered" evidence="6">
    <location>
        <begin position="499"/>
        <end position="521"/>
    </location>
</feature>
<evidence type="ECO:0008006" key="12">
    <source>
        <dbReference type="Google" id="ProtNLM"/>
    </source>
</evidence>
<dbReference type="PROSITE" id="PS51380">
    <property type="entry name" value="EXS"/>
    <property type="match status" value="1"/>
</dbReference>
<evidence type="ECO:0000259" key="9">
    <source>
        <dbReference type="PROSITE" id="PS51382"/>
    </source>
</evidence>
<dbReference type="InterPro" id="IPR004342">
    <property type="entry name" value="EXS_C"/>
</dbReference>
<dbReference type="CDD" id="cd14475">
    <property type="entry name" value="SPX_SYG1_like"/>
    <property type="match status" value="1"/>
</dbReference>
<dbReference type="GO" id="GO:0000822">
    <property type="term" value="F:inositol hexakisphosphate binding"/>
    <property type="evidence" value="ECO:0007669"/>
    <property type="project" value="TreeGrafter"/>
</dbReference>
<evidence type="ECO:0000259" key="8">
    <source>
        <dbReference type="PROSITE" id="PS51380"/>
    </source>
</evidence>
<organism evidence="10 11">
    <name type="scientific">Hericium alpestre</name>
    <dbReference type="NCBI Taxonomy" id="135208"/>
    <lineage>
        <taxon>Eukaryota</taxon>
        <taxon>Fungi</taxon>
        <taxon>Dikarya</taxon>
        <taxon>Basidiomycota</taxon>
        <taxon>Agaricomycotina</taxon>
        <taxon>Agaricomycetes</taxon>
        <taxon>Russulales</taxon>
        <taxon>Hericiaceae</taxon>
        <taxon>Hericium</taxon>
    </lineage>
</organism>
<evidence type="ECO:0000256" key="6">
    <source>
        <dbReference type="SAM" id="MobiDB-lite"/>
    </source>
</evidence>
<dbReference type="GO" id="GO:0016036">
    <property type="term" value="P:cellular response to phosphate starvation"/>
    <property type="evidence" value="ECO:0007669"/>
    <property type="project" value="TreeGrafter"/>
</dbReference>
<dbReference type="PANTHER" id="PTHR10783">
    <property type="entry name" value="XENOTROPIC AND POLYTROPIC RETROVIRUS RECEPTOR 1-RELATED"/>
    <property type="match status" value="1"/>
</dbReference>
<keyword evidence="3 7" id="KW-0812">Transmembrane</keyword>
<comment type="caution">
    <text evidence="10">The sequence shown here is derived from an EMBL/GenBank/DDBJ whole genome shotgun (WGS) entry which is preliminary data.</text>
</comment>
<protein>
    <recommendedName>
        <fullName evidence="12">EXS domain-containing protein</fullName>
    </recommendedName>
</protein>
<comment type="similarity">
    <text evidence="2">Belongs to the SYG1 (TC 2.A.94) family.</text>
</comment>
<accession>A0A4Y9ZIH7</accession>